<sequence length="156" mass="17133">MALEGDVRRRMMMMNNRMHRPSMPTSPSYSPFQRPTYPVSSVILSPRIPSDVRSPKSLSDGSITNSSSSCASSLQHHFHGGPVQKFGNKSENGNGNSCTILTPRDQLCKTFSSWSPTSLISNSGNSFENFGIPTFEDENITALLCRILPKGLNCFS</sequence>
<comment type="caution">
    <text evidence="2">The sequence shown here is derived from an EMBL/GenBank/DDBJ whole genome shotgun (WGS) entry which is preliminary data.</text>
</comment>
<accession>A0A8J2M3H1</accession>
<evidence type="ECO:0000256" key="1">
    <source>
        <dbReference type="SAM" id="MobiDB-lite"/>
    </source>
</evidence>
<proteinExistence type="predicted"/>
<dbReference type="AlphaFoldDB" id="A0A8J2M3H1"/>
<keyword evidence="3" id="KW-1185">Reference proteome</keyword>
<reference evidence="2" key="1">
    <citation type="submission" date="2021-09" db="EMBL/GenBank/DDBJ databases">
        <authorList>
            <consortium name="Pathogen Informatics"/>
        </authorList>
    </citation>
    <scope>NUCLEOTIDE SEQUENCE</scope>
</reference>
<evidence type="ECO:0000313" key="2">
    <source>
        <dbReference type="EMBL" id="CAG9534294.1"/>
    </source>
</evidence>
<dbReference type="Proteomes" id="UP000746747">
    <property type="component" value="Unassembled WGS sequence"/>
</dbReference>
<protein>
    <submittedName>
        <fullName evidence="2">Uncharacterized protein</fullName>
    </submittedName>
</protein>
<feature type="compositionally biased region" description="Low complexity" evidence="1">
    <location>
        <begin position="62"/>
        <end position="73"/>
    </location>
</feature>
<organism evidence="2 3">
    <name type="scientific">Cercopithifilaria johnstoni</name>
    <dbReference type="NCBI Taxonomy" id="2874296"/>
    <lineage>
        <taxon>Eukaryota</taxon>
        <taxon>Metazoa</taxon>
        <taxon>Ecdysozoa</taxon>
        <taxon>Nematoda</taxon>
        <taxon>Chromadorea</taxon>
        <taxon>Rhabditida</taxon>
        <taxon>Spirurina</taxon>
        <taxon>Spiruromorpha</taxon>
        <taxon>Filarioidea</taxon>
        <taxon>Onchocercidae</taxon>
        <taxon>Cercopithifilaria</taxon>
    </lineage>
</organism>
<dbReference type="EMBL" id="CAKAEH010001300">
    <property type="protein sequence ID" value="CAG9534294.1"/>
    <property type="molecule type" value="Genomic_DNA"/>
</dbReference>
<name>A0A8J2M3H1_9BILA</name>
<feature type="region of interest" description="Disordered" evidence="1">
    <location>
        <begin position="48"/>
        <end position="74"/>
    </location>
</feature>
<evidence type="ECO:0000313" key="3">
    <source>
        <dbReference type="Proteomes" id="UP000746747"/>
    </source>
</evidence>
<gene>
    <name evidence="2" type="ORF">CJOHNSTONI_LOCUS4441</name>
</gene>